<evidence type="ECO:0000313" key="2">
    <source>
        <dbReference type="EMBL" id="TFK52374.1"/>
    </source>
</evidence>
<dbReference type="Pfam" id="PF15496">
    <property type="entry name" value="DUF4646"/>
    <property type="match status" value="1"/>
</dbReference>
<feature type="compositionally biased region" description="Basic and acidic residues" evidence="1">
    <location>
        <begin position="328"/>
        <end position="337"/>
    </location>
</feature>
<evidence type="ECO:0000256" key="1">
    <source>
        <dbReference type="SAM" id="MobiDB-lite"/>
    </source>
</evidence>
<accession>A0A5C3N417</accession>
<dbReference type="EMBL" id="ML213509">
    <property type="protein sequence ID" value="TFK52374.1"/>
    <property type="molecule type" value="Genomic_DNA"/>
</dbReference>
<sequence length="343" mass="37975">MSQSNPFRPPPYEAAAGSAGAYRPPTGPPPHLQQQSHTTPQYPSASYSAQAAGGQSLYTPPAPYSPPSGPPPQMQHQDYTTDPYNLPSGQLQQTPPVKQQAFSMSSIIKIFAGPSNPLDPPPPSFSRQTPQWVTYEQFPMMVTLGLGKELGDGFAELPPPSALQPHPFQRHDVQEADWHRFLGDIKAAGKLTLGENIISNVAPMTMHIGLTGMLVTKAIENKQRQNKQDPCGMLVDAWNNYFFRPRRLEVVLAKGNMRISGNTDMGVPDWRHGDDSSSSSEDEQSNKTGGSGRLSDRRFGARRQGMRDRRRGEGLGQRDARRTKRRQEKANKKEHYRLIVVPA</sequence>
<keyword evidence="3" id="KW-1185">Reference proteome</keyword>
<feature type="compositionally biased region" description="Polar residues" evidence="1">
    <location>
        <begin position="74"/>
        <end position="93"/>
    </location>
</feature>
<dbReference type="Proteomes" id="UP000305948">
    <property type="component" value="Unassembled WGS sequence"/>
</dbReference>
<protein>
    <submittedName>
        <fullName evidence="2">Uncharacterized protein</fullName>
    </submittedName>
</protein>
<dbReference type="InterPro" id="IPR028018">
    <property type="entry name" value="DUF4646"/>
</dbReference>
<dbReference type="STRING" id="5364.A0A5C3N417"/>
<dbReference type="OrthoDB" id="5314275at2759"/>
<reference evidence="2 3" key="1">
    <citation type="journal article" date="2019" name="Nat. Ecol. Evol.">
        <title>Megaphylogeny resolves global patterns of mushroom evolution.</title>
        <authorList>
            <person name="Varga T."/>
            <person name="Krizsan K."/>
            <person name="Foldi C."/>
            <person name="Dima B."/>
            <person name="Sanchez-Garcia M."/>
            <person name="Sanchez-Ramirez S."/>
            <person name="Szollosi G.J."/>
            <person name="Szarkandi J.G."/>
            <person name="Papp V."/>
            <person name="Albert L."/>
            <person name="Andreopoulos W."/>
            <person name="Angelini C."/>
            <person name="Antonin V."/>
            <person name="Barry K.W."/>
            <person name="Bougher N.L."/>
            <person name="Buchanan P."/>
            <person name="Buyck B."/>
            <person name="Bense V."/>
            <person name="Catcheside P."/>
            <person name="Chovatia M."/>
            <person name="Cooper J."/>
            <person name="Damon W."/>
            <person name="Desjardin D."/>
            <person name="Finy P."/>
            <person name="Geml J."/>
            <person name="Haridas S."/>
            <person name="Hughes K."/>
            <person name="Justo A."/>
            <person name="Karasinski D."/>
            <person name="Kautmanova I."/>
            <person name="Kiss B."/>
            <person name="Kocsube S."/>
            <person name="Kotiranta H."/>
            <person name="LaButti K.M."/>
            <person name="Lechner B.E."/>
            <person name="Liimatainen K."/>
            <person name="Lipzen A."/>
            <person name="Lukacs Z."/>
            <person name="Mihaltcheva S."/>
            <person name="Morgado L.N."/>
            <person name="Niskanen T."/>
            <person name="Noordeloos M.E."/>
            <person name="Ohm R.A."/>
            <person name="Ortiz-Santana B."/>
            <person name="Ovrebo C."/>
            <person name="Racz N."/>
            <person name="Riley R."/>
            <person name="Savchenko A."/>
            <person name="Shiryaev A."/>
            <person name="Soop K."/>
            <person name="Spirin V."/>
            <person name="Szebenyi C."/>
            <person name="Tomsovsky M."/>
            <person name="Tulloss R.E."/>
            <person name="Uehling J."/>
            <person name="Grigoriev I.V."/>
            <person name="Vagvolgyi C."/>
            <person name="Papp T."/>
            <person name="Martin F.M."/>
            <person name="Miettinen O."/>
            <person name="Hibbett D.S."/>
            <person name="Nagy L.G."/>
        </authorList>
    </citation>
    <scope>NUCLEOTIDE SEQUENCE [LARGE SCALE GENOMIC DNA]</scope>
    <source>
        <strain evidence="2 3">OMC1185</strain>
    </source>
</reference>
<proteinExistence type="predicted"/>
<feature type="region of interest" description="Disordered" evidence="1">
    <location>
        <begin position="1"/>
        <end position="93"/>
    </location>
</feature>
<gene>
    <name evidence="2" type="ORF">OE88DRAFT_1644074</name>
</gene>
<evidence type="ECO:0000313" key="3">
    <source>
        <dbReference type="Proteomes" id="UP000305948"/>
    </source>
</evidence>
<organism evidence="2 3">
    <name type="scientific">Heliocybe sulcata</name>
    <dbReference type="NCBI Taxonomy" id="5364"/>
    <lineage>
        <taxon>Eukaryota</taxon>
        <taxon>Fungi</taxon>
        <taxon>Dikarya</taxon>
        <taxon>Basidiomycota</taxon>
        <taxon>Agaricomycotina</taxon>
        <taxon>Agaricomycetes</taxon>
        <taxon>Gloeophyllales</taxon>
        <taxon>Gloeophyllaceae</taxon>
        <taxon>Heliocybe</taxon>
    </lineage>
</organism>
<name>A0A5C3N417_9AGAM</name>
<dbReference type="AlphaFoldDB" id="A0A5C3N417"/>
<feature type="compositionally biased region" description="Pro residues" evidence="1">
    <location>
        <begin position="60"/>
        <end position="73"/>
    </location>
</feature>
<feature type="compositionally biased region" description="Basic and acidic residues" evidence="1">
    <location>
        <begin position="294"/>
        <end position="320"/>
    </location>
</feature>
<feature type="compositionally biased region" description="Low complexity" evidence="1">
    <location>
        <begin position="40"/>
        <end position="56"/>
    </location>
</feature>
<feature type="region of interest" description="Disordered" evidence="1">
    <location>
        <begin position="261"/>
        <end position="343"/>
    </location>
</feature>